<feature type="non-terminal residue" evidence="1">
    <location>
        <position position="1"/>
    </location>
</feature>
<accession>A0A067DCS1</accession>
<proteinExistence type="predicted"/>
<dbReference type="AlphaFoldDB" id="A0A067DCS1"/>
<evidence type="ECO:0000313" key="2">
    <source>
        <dbReference type="Proteomes" id="UP000027120"/>
    </source>
</evidence>
<protein>
    <submittedName>
        <fullName evidence="1">Uncharacterized protein</fullName>
    </submittedName>
</protein>
<reference evidence="1 2" key="1">
    <citation type="submission" date="2014-04" db="EMBL/GenBank/DDBJ databases">
        <authorList>
            <consortium name="International Citrus Genome Consortium"/>
            <person name="Gmitter F."/>
            <person name="Chen C."/>
            <person name="Farmerie W."/>
            <person name="Harkins T."/>
            <person name="Desany B."/>
            <person name="Mohiuddin M."/>
            <person name="Kodira C."/>
            <person name="Borodovsky M."/>
            <person name="Lomsadze A."/>
            <person name="Burns P."/>
            <person name="Jenkins J."/>
            <person name="Prochnik S."/>
            <person name="Shu S."/>
            <person name="Chapman J."/>
            <person name="Pitluck S."/>
            <person name="Schmutz J."/>
            <person name="Rokhsar D."/>
        </authorList>
    </citation>
    <scope>NUCLEOTIDE SEQUENCE</scope>
</reference>
<keyword evidence="2" id="KW-1185">Reference proteome</keyword>
<dbReference type="Proteomes" id="UP000027120">
    <property type="component" value="Unassembled WGS sequence"/>
</dbReference>
<evidence type="ECO:0000313" key="1">
    <source>
        <dbReference type="EMBL" id="KDO36812.1"/>
    </source>
</evidence>
<gene>
    <name evidence="1" type="ORF">CISIN_1g0314362mg</name>
</gene>
<dbReference type="EMBL" id="KK792990">
    <property type="protein sequence ID" value="KDO36812.1"/>
    <property type="molecule type" value="Genomic_DNA"/>
</dbReference>
<sequence>GSRDSGHLTGRAWYRSEDWKPAVIT</sequence>
<organism evidence="1 2">
    <name type="scientific">Citrus sinensis</name>
    <name type="common">Sweet orange</name>
    <name type="synonym">Citrus aurantium var. sinensis</name>
    <dbReference type="NCBI Taxonomy" id="2711"/>
    <lineage>
        <taxon>Eukaryota</taxon>
        <taxon>Viridiplantae</taxon>
        <taxon>Streptophyta</taxon>
        <taxon>Embryophyta</taxon>
        <taxon>Tracheophyta</taxon>
        <taxon>Spermatophyta</taxon>
        <taxon>Magnoliopsida</taxon>
        <taxon>eudicotyledons</taxon>
        <taxon>Gunneridae</taxon>
        <taxon>Pentapetalae</taxon>
        <taxon>rosids</taxon>
        <taxon>malvids</taxon>
        <taxon>Sapindales</taxon>
        <taxon>Rutaceae</taxon>
        <taxon>Aurantioideae</taxon>
        <taxon>Citrus</taxon>
    </lineage>
</organism>
<name>A0A067DCS1_CITSI</name>